<dbReference type="EMBL" id="VNJJ01000010">
    <property type="protein sequence ID" value="TVX97949.1"/>
    <property type="molecule type" value="Genomic_DNA"/>
</dbReference>
<organism evidence="2 3">
    <name type="scientific">Cohnella terricola</name>
    <dbReference type="NCBI Taxonomy" id="1289167"/>
    <lineage>
        <taxon>Bacteria</taxon>
        <taxon>Bacillati</taxon>
        <taxon>Bacillota</taxon>
        <taxon>Bacilli</taxon>
        <taxon>Bacillales</taxon>
        <taxon>Paenibacillaceae</taxon>
        <taxon>Cohnella</taxon>
    </lineage>
</organism>
<dbReference type="Pfam" id="PF00239">
    <property type="entry name" value="Resolvase"/>
    <property type="match status" value="1"/>
</dbReference>
<reference evidence="2 3" key="1">
    <citation type="submission" date="2019-07" db="EMBL/GenBank/DDBJ databases">
        <authorList>
            <person name="Kim J."/>
        </authorList>
    </citation>
    <scope>NUCLEOTIDE SEQUENCE [LARGE SCALE GENOMIC DNA]</scope>
    <source>
        <strain evidence="2 3">G13</strain>
    </source>
</reference>
<evidence type="ECO:0000313" key="3">
    <source>
        <dbReference type="Proteomes" id="UP000316330"/>
    </source>
</evidence>
<evidence type="ECO:0000259" key="1">
    <source>
        <dbReference type="Pfam" id="PF00239"/>
    </source>
</evidence>
<sequence length="109" mass="12608">MENSSPIIGFYIRGETPRTLAHQHYLLRQFSKDYNILIEEIVVIKDVARSNDSRPQLEQIINGQVKVDILAMHSAHILHLYSEESEQLMKLLHQRGVSLLFINLNKGNE</sequence>
<dbReference type="GO" id="GO:0003677">
    <property type="term" value="F:DNA binding"/>
    <property type="evidence" value="ECO:0007669"/>
    <property type="project" value="InterPro"/>
</dbReference>
<feature type="domain" description="Resolvase/invertase-type recombinase catalytic" evidence="1">
    <location>
        <begin position="19"/>
        <end position="103"/>
    </location>
</feature>
<dbReference type="OrthoDB" id="2678802at2"/>
<accession>A0A559JDK2</accession>
<dbReference type="GO" id="GO:0000150">
    <property type="term" value="F:DNA strand exchange activity"/>
    <property type="evidence" value="ECO:0007669"/>
    <property type="project" value="InterPro"/>
</dbReference>
<comment type="caution">
    <text evidence="2">The sequence shown here is derived from an EMBL/GenBank/DDBJ whole genome shotgun (WGS) entry which is preliminary data.</text>
</comment>
<proteinExistence type="predicted"/>
<evidence type="ECO:0000313" key="2">
    <source>
        <dbReference type="EMBL" id="TVX97949.1"/>
    </source>
</evidence>
<dbReference type="SUPFAM" id="SSF53041">
    <property type="entry name" value="Resolvase-like"/>
    <property type="match status" value="1"/>
</dbReference>
<dbReference type="RefSeq" id="WP_144704459.1">
    <property type="nucleotide sequence ID" value="NZ_VNJJ01000010.1"/>
</dbReference>
<dbReference type="AlphaFoldDB" id="A0A559JDK2"/>
<keyword evidence="3" id="KW-1185">Reference proteome</keyword>
<name>A0A559JDK2_9BACL</name>
<protein>
    <submittedName>
        <fullName evidence="2">Recombinase family protein</fullName>
    </submittedName>
</protein>
<dbReference type="Proteomes" id="UP000316330">
    <property type="component" value="Unassembled WGS sequence"/>
</dbReference>
<gene>
    <name evidence="2" type="ORF">FPZ45_17030</name>
</gene>
<dbReference type="InterPro" id="IPR036162">
    <property type="entry name" value="Resolvase-like_N_sf"/>
</dbReference>
<dbReference type="InterPro" id="IPR006119">
    <property type="entry name" value="Resolv_N"/>
</dbReference>